<accession>A0A9N8ZPM3</accession>
<keyword evidence="2" id="KW-1185">Reference proteome</keyword>
<dbReference type="Proteomes" id="UP000789759">
    <property type="component" value="Unassembled WGS sequence"/>
</dbReference>
<name>A0A9N8ZPM3_9GLOM</name>
<organism evidence="1 2">
    <name type="scientific">Cetraspora pellucida</name>
    <dbReference type="NCBI Taxonomy" id="1433469"/>
    <lineage>
        <taxon>Eukaryota</taxon>
        <taxon>Fungi</taxon>
        <taxon>Fungi incertae sedis</taxon>
        <taxon>Mucoromycota</taxon>
        <taxon>Glomeromycotina</taxon>
        <taxon>Glomeromycetes</taxon>
        <taxon>Diversisporales</taxon>
        <taxon>Gigasporaceae</taxon>
        <taxon>Cetraspora</taxon>
    </lineage>
</organism>
<sequence length="169" mass="20641">MKKYSNNILIRKDKQNYFEKWQIFRGWNYGCKHSRYAQEALIHVNKYHFKLYKILIRDYVNTLYRGSKTKYNDKSPKFKIFTIRNFIVVLHNIMHTHEYFNRRHSEWSIIGFLNESDEESFQLKIGVYLKNLKNIINHEQGARRDKAQLLYDNYKKANKSFFIGNVGWE</sequence>
<gene>
    <name evidence="1" type="ORF">CPELLU_LOCUS2527</name>
</gene>
<protein>
    <submittedName>
        <fullName evidence="1">20606_t:CDS:1</fullName>
    </submittedName>
</protein>
<dbReference type="OrthoDB" id="2423204at2759"/>
<dbReference type="EMBL" id="CAJVQA010001108">
    <property type="protein sequence ID" value="CAG8502695.1"/>
    <property type="molecule type" value="Genomic_DNA"/>
</dbReference>
<evidence type="ECO:0000313" key="2">
    <source>
        <dbReference type="Proteomes" id="UP000789759"/>
    </source>
</evidence>
<dbReference type="AlphaFoldDB" id="A0A9N8ZPM3"/>
<reference evidence="1" key="1">
    <citation type="submission" date="2021-06" db="EMBL/GenBank/DDBJ databases">
        <authorList>
            <person name="Kallberg Y."/>
            <person name="Tangrot J."/>
            <person name="Rosling A."/>
        </authorList>
    </citation>
    <scope>NUCLEOTIDE SEQUENCE</scope>
    <source>
        <strain evidence="1">FL966</strain>
    </source>
</reference>
<comment type="caution">
    <text evidence="1">The sequence shown here is derived from an EMBL/GenBank/DDBJ whole genome shotgun (WGS) entry which is preliminary data.</text>
</comment>
<proteinExistence type="predicted"/>
<evidence type="ECO:0000313" key="1">
    <source>
        <dbReference type="EMBL" id="CAG8502695.1"/>
    </source>
</evidence>